<dbReference type="AlphaFoldDB" id="A0A6C0IJH4"/>
<protein>
    <recommendedName>
        <fullName evidence="3">S1 motif domain-containing protein</fullName>
    </recommendedName>
</protein>
<feature type="compositionally biased region" description="Basic and acidic residues" evidence="1">
    <location>
        <begin position="162"/>
        <end position="174"/>
    </location>
</feature>
<name>A0A6C0IJH4_9ZZZZ</name>
<feature type="compositionally biased region" description="Acidic residues" evidence="1">
    <location>
        <begin position="175"/>
        <end position="210"/>
    </location>
</feature>
<organism evidence="2">
    <name type="scientific">viral metagenome</name>
    <dbReference type="NCBI Taxonomy" id="1070528"/>
    <lineage>
        <taxon>unclassified sequences</taxon>
        <taxon>metagenomes</taxon>
        <taxon>organismal metagenomes</taxon>
    </lineage>
</organism>
<reference evidence="2" key="1">
    <citation type="journal article" date="2020" name="Nature">
        <title>Giant virus diversity and host interactions through global metagenomics.</title>
        <authorList>
            <person name="Schulz F."/>
            <person name="Roux S."/>
            <person name="Paez-Espino D."/>
            <person name="Jungbluth S."/>
            <person name="Walsh D.A."/>
            <person name="Denef V.J."/>
            <person name="McMahon K.D."/>
            <person name="Konstantinidis K.T."/>
            <person name="Eloe-Fadrosh E.A."/>
            <person name="Kyrpides N.C."/>
            <person name="Woyke T."/>
        </authorList>
    </citation>
    <scope>NUCLEOTIDE SEQUENCE</scope>
    <source>
        <strain evidence="2">GVMAG-M-3300023184-88</strain>
    </source>
</reference>
<accession>A0A6C0IJH4</accession>
<feature type="region of interest" description="Disordered" evidence="1">
    <location>
        <begin position="162"/>
        <end position="210"/>
    </location>
</feature>
<sequence length="210" mass="23845">MESTAFFERKISLTPKELNEVKTQPLEDLLIKKSKEIMENKCSEQGFVLPGSIKLLSRSMGYFESARFTGDVIYYVKLEGNIVYPADGVQIIGEVIRKNKMGLYINYKNAIRIQVPRDLHLGNEEYDSIQIGDMVNIELKRSKFAIHDDFILASGLFISSEQKKVQETESKSESESESEAEPAPESEPEPEPEPESESEDEDEPQSEDEV</sequence>
<proteinExistence type="predicted"/>
<evidence type="ECO:0000313" key="2">
    <source>
        <dbReference type="EMBL" id="QHT92566.1"/>
    </source>
</evidence>
<dbReference type="EMBL" id="MN740192">
    <property type="protein sequence ID" value="QHT92566.1"/>
    <property type="molecule type" value="Genomic_DNA"/>
</dbReference>
<evidence type="ECO:0000256" key="1">
    <source>
        <dbReference type="SAM" id="MobiDB-lite"/>
    </source>
</evidence>
<evidence type="ECO:0008006" key="3">
    <source>
        <dbReference type="Google" id="ProtNLM"/>
    </source>
</evidence>